<evidence type="ECO:0000256" key="8">
    <source>
        <dbReference type="SAM" id="MobiDB-lite"/>
    </source>
</evidence>
<evidence type="ECO:0000256" key="4">
    <source>
        <dbReference type="ARBA" id="ARBA00022900"/>
    </source>
</evidence>
<dbReference type="Gene3D" id="2.20.130.20">
    <property type="match status" value="1"/>
</dbReference>
<protein>
    <submittedName>
        <fullName evidence="12">Thiolester containing protein II-like</fullName>
    </submittedName>
</protein>
<evidence type="ECO:0000256" key="6">
    <source>
        <dbReference type="ARBA" id="ARBA00023157"/>
    </source>
</evidence>
<dbReference type="InterPro" id="IPR013783">
    <property type="entry name" value="Ig-like_fold"/>
</dbReference>
<dbReference type="Pfam" id="PF07678">
    <property type="entry name" value="TED_complement"/>
    <property type="match status" value="1"/>
</dbReference>
<evidence type="ECO:0000259" key="11">
    <source>
        <dbReference type="SMART" id="SM01361"/>
    </source>
</evidence>
<evidence type="ECO:0000256" key="2">
    <source>
        <dbReference type="ARBA" id="ARBA00022690"/>
    </source>
</evidence>
<dbReference type="PROSITE" id="PS00477">
    <property type="entry name" value="ALPHA_2_MACROGLOBULIN"/>
    <property type="match status" value="1"/>
</dbReference>
<keyword evidence="4" id="KW-0722">Serine protease inhibitor</keyword>
<evidence type="ECO:0000259" key="10">
    <source>
        <dbReference type="SMART" id="SM01360"/>
    </source>
</evidence>
<dbReference type="InterPro" id="IPR050473">
    <property type="entry name" value="A2M/Complement_sys"/>
</dbReference>
<dbReference type="InterPro" id="IPR001599">
    <property type="entry name" value="Macroglobln_a2"/>
</dbReference>
<evidence type="ECO:0000313" key="12">
    <source>
        <dbReference type="EMBL" id="AWP20454.1"/>
    </source>
</evidence>
<evidence type="ECO:0000256" key="1">
    <source>
        <dbReference type="ARBA" id="ARBA00010952"/>
    </source>
</evidence>
<accession>A0A2U9CUV8</accession>
<keyword evidence="5" id="KW-0882">Thioester bond</keyword>
<dbReference type="SMART" id="SM01359">
    <property type="entry name" value="A2M_N_2"/>
    <property type="match status" value="1"/>
</dbReference>
<dbReference type="InterPro" id="IPR008930">
    <property type="entry name" value="Terpenoid_cyclase/PrenylTrfase"/>
</dbReference>
<dbReference type="SUPFAM" id="SSF49410">
    <property type="entry name" value="Alpha-macroglobulin receptor domain"/>
    <property type="match status" value="1"/>
</dbReference>
<dbReference type="Gene3D" id="2.60.40.10">
    <property type="entry name" value="Immunoglobulins"/>
    <property type="match status" value="2"/>
</dbReference>
<dbReference type="Gene3D" id="2.60.40.1930">
    <property type="match status" value="3"/>
</dbReference>
<keyword evidence="3" id="KW-0732">Signal</keyword>
<dbReference type="Gene3D" id="2.60.120.1540">
    <property type="match status" value="1"/>
</dbReference>
<feature type="compositionally biased region" description="Low complexity" evidence="8">
    <location>
        <begin position="1"/>
        <end position="12"/>
    </location>
</feature>
<dbReference type="PANTHER" id="PTHR11412">
    <property type="entry name" value="MACROGLOBULIN / COMPLEMENT"/>
    <property type="match status" value="1"/>
</dbReference>
<dbReference type="Proteomes" id="UP000246464">
    <property type="component" value="Chromosome 20"/>
</dbReference>
<dbReference type="SMART" id="SM01360">
    <property type="entry name" value="A2M"/>
    <property type="match status" value="1"/>
</dbReference>
<evidence type="ECO:0000256" key="7">
    <source>
        <dbReference type="ARBA" id="ARBA00023180"/>
    </source>
</evidence>
<dbReference type="Gene3D" id="2.60.40.690">
    <property type="entry name" value="Alpha-macroglobulin, receptor-binding domain"/>
    <property type="match status" value="1"/>
</dbReference>
<dbReference type="Pfam" id="PF00207">
    <property type="entry name" value="A2M"/>
    <property type="match status" value="1"/>
</dbReference>
<dbReference type="Pfam" id="PF07703">
    <property type="entry name" value="A2M_BRD"/>
    <property type="match status" value="1"/>
</dbReference>
<dbReference type="GO" id="GO:0005615">
    <property type="term" value="C:extracellular space"/>
    <property type="evidence" value="ECO:0007669"/>
    <property type="project" value="InterPro"/>
</dbReference>
<dbReference type="FunFam" id="2.60.40.1930:FF:000001">
    <property type="entry name" value="CD109 isoform 3"/>
    <property type="match status" value="1"/>
</dbReference>
<reference evidence="12 13" key="1">
    <citation type="submission" date="2017-12" db="EMBL/GenBank/DDBJ databases">
        <title>Integrating genomic resources of turbot (Scophthalmus maximus) in depth evaluation of genetic and physical mapping variation across individuals.</title>
        <authorList>
            <person name="Martinez P."/>
        </authorList>
    </citation>
    <scope>NUCLEOTIDE SEQUENCE [LARGE SCALE GENOMIC DNA]</scope>
</reference>
<keyword evidence="13" id="KW-1185">Reference proteome</keyword>
<dbReference type="Gene3D" id="6.20.50.160">
    <property type="match status" value="1"/>
</dbReference>
<evidence type="ECO:0000256" key="3">
    <source>
        <dbReference type="ARBA" id="ARBA00022729"/>
    </source>
</evidence>
<dbReference type="InterPro" id="IPR047565">
    <property type="entry name" value="Alpha-macroglob_thiol-ester_cl"/>
</dbReference>
<dbReference type="SMART" id="SM01361">
    <property type="entry name" value="A2M_recep"/>
    <property type="match status" value="1"/>
</dbReference>
<dbReference type="Gene3D" id="2.60.40.1940">
    <property type="match status" value="1"/>
</dbReference>
<sequence length="1554" mass="172544">MRSSSTSSSSSTKEVKGHCDSLTRQQQQQQRGRNRRQDSLSRLITNKITATLSLSVNIVSVETPSVTDPTQRPPPILPPRGGIQMERVQVFGFFSLVVVLVAAQSDSPSSAPQPSYLLLAPQSLRPGVPPSVSVTVLGGSSVDVSAHIVHGNESVASASATVEAGFWELLNLISISLFEGSTELLTLPPIHKNESSYWLTYSLEVRGHVGGVQVFSNSTDLHFDPKGVSVFIQTDKANYRPGQEVKIRVVFVRPDGKPLVSPVDVSVRDPRGNLLRQWLSVDADLGVVSKQFQLSENPPLGEWTIVATVDDVSSEKHFHVAHYVLPKFKVVIDVPDSMYHKDTLSGSVKAMYSTMKPVQGHMYITFFHHFHGIFDAYDEDREIDGTDDFTFDVPDNFVMSERAQEMDFFLDEGYMNEEFLTIVVNVTDYITGLTYNSTAMVSLVKHKYKFSFEDYPKVLKPLSFYAMLKISTYNNQPLSEEDQRKMVQVSVMQGKESPWSWKMEEVEEMWPQETAPKEMEFPVPADGFIRLHIEVMNDTETLTIDASFEDSQSTLQLYRSYTSHSHSYLQIQNPKSPPQVGSSLPLHIEKNFPVTEIHYIVKSRGQVVAAGKSSGDPTLFPEVSWAPLACIIVFCVHPDGEIINDVLQLPIGQTLQNKVLLTWSNAKRKPGDEVTLGVTVAETDSLVGILVVDKATRWTGSNNDITKKRVTEELKEYSLSRADAYSDMVAMGDPYSIFTTCDLVVLTDARLHKMEHSLKPAFPGEGIHHLTHTDDPPLQGQRELRERWLFPETWIWLDTKTGDSNQKELTLTVPDSITTWEATAFVMSENLGLGIVEEPAQLVVFQDFFLSLNLPAYVTRGEELLLEIVLFNYLLQDLEVMVTVAESDTFEFVFPDNEELPMPSVRRVSVGSQGGTSVLVPIRPLVLGEIPVSVKAMSSAASDLVRRTVLVKAEGVERAHSASLLFEVSQAQPSLSRHVAFTLPADAVRGSERASVTAIGDILGPSISGLDSLIQIPRGCGEQNMINFAPNIYVLQYLSATGQAEHDVTQRARDYMTRGYEQELTYRRQDGSFSAFGDSDSSGSTWLTAFVLRCFLQARPFIAIDAHVLDTMAAWLAWQQGADGRFEEPGRVIHTELQGGVDGPVTLAAYVLVALLEDDDVRAQYGSQVSSALVYLETRLALGVSSNYSLSLLIYALALSGSSSADMALSELIGRAQMVDGVPMWSSPDAGVSRSWQPRSVDIEMASYVLLSLHRLGRVAEGLALVKWLSRQRGASGGFGSTQDTILGLFTLSTFTAGGSHDVDLSVQVTADDSDPVAFFHIDQSNSLLLQSQQMEPEGELRLLVTAEGRGLALVQLNVFYNVREEEALRRRRRDADEHEAFHLYAELVEAEMNWEHLYVCFSLSERLGLDATGMAVLEVGLLSGFSLAPDGIQTNDMVKKVETYPGKVVLYLDSVTTQEFCVHVPLVMEYKVAKLLEGTLLLYDYYEPRRRTERSYRSERRRDMSPCFFCGEDCSDCMMDEYEHSAAPRRRHNVLLTGLPAALLVICTVVLGM</sequence>
<dbReference type="InterPro" id="IPR019742">
    <property type="entry name" value="MacrogloblnA2_CS"/>
</dbReference>
<feature type="domain" description="Alpha-2-macroglobulin bait region" evidence="9">
    <location>
        <begin position="569"/>
        <end position="699"/>
    </location>
</feature>
<dbReference type="FunFam" id="1.50.10.20:FF:000001">
    <property type="entry name" value="CD109 isoform 1"/>
    <property type="match status" value="1"/>
</dbReference>
<feature type="domain" description="Alpha-2-macroglobulin" evidence="10">
    <location>
        <begin position="793"/>
        <end position="884"/>
    </location>
</feature>
<dbReference type="SMART" id="SM01419">
    <property type="entry name" value="Thiol-ester_cl"/>
    <property type="match status" value="1"/>
</dbReference>
<dbReference type="CDD" id="cd02897">
    <property type="entry name" value="A2M_2"/>
    <property type="match status" value="1"/>
</dbReference>
<evidence type="ECO:0000259" key="9">
    <source>
        <dbReference type="SMART" id="SM01359"/>
    </source>
</evidence>
<dbReference type="Pfam" id="PF01835">
    <property type="entry name" value="MG2"/>
    <property type="match status" value="1"/>
</dbReference>
<dbReference type="Pfam" id="PF07677">
    <property type="entry name" value="A2M_recep"/>
    <property type="match status" value="1"/>
</dbReference>
<dbReference type="PANTHER" id="PTHR11412:SF136">
    <property type="entry name" value="CD109 ANTIGEN"/>
    <property type="match status" value="1"/>
</dbReference>
<keyword evidence="2" id="KW-0646">Protease inhibitor</keyword>
<keyword evidence="6" id="KW-1015">Disulfide bond</keyword>
<keyword evidence="7" id="KW-0325">Glycoprotein</keyword>
<dbReference type="Gene3D" id="1.50.10.20">
    <property type="match status" value="1"/>
</dbReference>
<dbReference type="SUPFAM" id="SSF48239">
    <property type="entry name" value="Terpenoid cyclases/Protein prenyltransferases"/>
    <property type="match status" value="1"/>
</dbReference>
<dbReference type="GO" id="GO:0004867">
    <property type="term" value="F:serine-type endopeptidase inhibitor activity"/>
    <property type="evidence" value="ECO:0007669"/>
    <property type="project" value="UniProtKB-KW"/>
</dbReference>
<gene>
    <name evidence="12" type="ORF">SMAX5B_000170</name>
</gene>
<dbReference type="InterPro" id="IPR009048">
    <property type="entry name" value="A-macroglobulin_rcpt-bd"/>
</dbReference>
<dbReference type="InterPro" id="IPR041555">
    <property type="entry name" value="MG3"/>
</dbReference>
<evidence type="ECO:0000313" key="13">
    <source>
        <dbReference type="Proteomes" id="UP000246464"/>
    </source>
</evidence>
<dbReference type="InterPro" id="IPR036595">
    <property type="entry name" value="A-macroglobulin_rcpt-bd_sf"/>
</dbReference>
<dbReference type="InterPro" id="IPR011625">
    <property type="entry name" value="A2M_N_BRD"/>
</dbReference>
<dbReference type="InterPro" id="IPR002890">
    <property type="entry name" value="MG2"/>
</dbReference>
<feature type="region of interest" description="Disordered" evidence="8">
    <location>
        <begin position="1"/>
        <end position="40"/>
    </location>
</feature>
<dbReference type="InterPro" id="IPR041813">
    <property type="entry name" value="A2M_TED"/>
</dbReference>
<comment type="similarity">
    <text evidence="1">Belongs to the protease inhibitor I39 (alpha-2-macroglobulin) family.</text>
</comment>
<dbReference type="EMBL" id="CP026262">
    <property type="protein sequence ID" value="AWP20454.1"/>
    <property type="molecule type" value="Genomic_DNA"/>
</dbReference>
<dbReference type="Pfam" id="PF17791">
    <property type="entry name" value="MG3"/>
    <property type="match status" value="1"/>
</dbReference>
<proteinExistence type="inferred from homology"/>
<organism evidence="12 13">
    <name type="scientific">Scophthalmus maximus</name>
    <name type="common">Turbot</name>
    <name type="synonym">Psetta maxima</name>
    <dbReference type="NCBI Taxonomy" id="52904"/>
    <lineage>
        <taxon>Eukaryota</taxon>
        <taxon>Metazoa</taxon>
        <taxon>Chordata</taxon>
        <taxon>Craniata</taxon>
        <taxon>Vertebrata</taxon>
        <taxon>Euteleostomi</taxon>
        <taxon>Actinopterygii</taxon>
        <taxon>Neopterygii</taxon>
        <taxon>Teleostei</taxon>
        <taxon>Neoteleostei</taxon>
        <taxon>Acanthomorphata</taxon>
        <taxon>Carangaria</taxon>
        <taxon>Pleuronectiformes</taxon>
        <taxon>Pleuronectoidei</taxon>
        <taxon>Scophthalmidae</taxon>
        <taxon>Scophthalmus</taxon>
    </lineage>
</organism>
<feature type="domain" description="Alpha-macroglobulin receptor-binding" evidence="11">
    <location>
        <begin position="1413"/>
        <end position="1497"/>
    </location>
</feature>
<dbReference type="InterPro" id="IPR011626">
    <property type="entry name" value="Alpha-macroglobulin_TED"/>
</dbReference>
<name>A0A2U9CUV8_SCOMX</name>
<evidence type="ECO:0000256" key="5">
    <source>
        <dbReference type="ARBA" id="ARBA00022966"/>
    </source>
</evidence>